<proteinExistence type="predicted"/>
<organism evidence="1 2">
    <name type="scientific">Limosilactobacillus allomucosae</name>
    <dbReference type="NCBI Taxonomy" id="3142938"/>
    <lineage>
        <taxon>Bacteria</taxon>
        <taxon>Bacillati</taxon>
        <taxon>Bacillota</taxon>
        <taxon>Bacilli</taxon>
        <taxon>Lactobacillales</taxon>
        <taxon>Lactobacillaceae</taxon>
        <taxon>Limosilactobacillus</taxon>
    </lineage>
</organism>
<evidence type="ECO:0000313" key="1">
    <source>
        <dbReference type="EMBL" id="MEO5287048.1"/>
    </source>
</evidence>
<evidence type="ECO:0000313" key="2">
    <source>
        <dbReference type="Proteomes" id="UP001456307"/>
    </source>
</evidence>
<dbReference type="EMBL" id="JBCNVT010000002">
    <property type="protein sequence ID" value="MEO5287048.1"/>
    <property type="molecule type" value="Genomic_DNA"/>
</dbReference>
<gene>
    <name evidence="1" type="ORF">AAVZ08_10800</name>
</gene>
<dbReference type="Proteomes" id="UP001456307">
    <property type="component" value="Unassembled WGS sequence"/>
</dbReference>
<dbReference type="PANTHER" id="PTHR38733:SF1">
    <property type="entry name" value="TYPE IV METHYL-DIRECTED RESTRICTION ENZYME ECOKMCRBC"/>
    <property type="match status" value="1"/>
</dbReference>
<protein>
    <submittedName>
        <fullName evidence="1">McrC family protein</fullName>
    </submittedName>
</protein>
<accession>A0ABV0I979</accession>
<reference evidence="1 2" key="1">
    <citation type="submission" date="2024-04" db="EMBL/GenBank/DDBJ databases">
        <title>Limosilactobacillus allomucosae sp. nov., a novel species isolated from wild boar faecal samples as potential probiotics for domestic pigs.</title>
        <authorList>
            <person name="Chen B."/>
        </authorList>
    </citation>
    <scope>NUCLEOTIDE SEQUENCE [LARGE SCALE GENOMIC DNA]</scope>
    <source>
        <strain evidence="1 2">WILCCON 0055</strain>
    </source>
</reference>
<keyword evidence="2" id="KW-1185">Reference proteome</keyword>
<name>A0ABV0I979_9LACO</name>
<sequence length="438" mass="51832">MKQSQVQRLTVVREFDRIICDHKDYSQNHRGFHSFNQIEFDQLRKFILKDDSGDTQSFLTLSSSSNLGYVITVRNYVGMIELPSGHRIQILPKLDMAAKAPQLNEEHILLQMIQYVSNPETKVYQTANLRTAEIDIFEVFISIYIKMVMRLVKEGLRSDYHKISENLPAFKGKLLIKEQIKYNHSHKEHFYVQHDEFGINCPENRIVKAALLLLSRVTRDYNNQRQILQLLPYFENVKDTHNPMVEFNKIIIGRTNLRYVDILNWSRVFLKNQSFTMLAGKENANSLLFRMDNLYERFVAQRLKKLLQNQHDHWKIQLQDQKYKLFDYPRPIFKLRPDIVVQHHGKVIILDTKWKRLANNFQKNYGISQADMYQMYVYAKKYQTSEVYVLYPYVKGFNADSFVFSSNDDVNIHICFLDLSQIDNSLSKIIETFDVTTV</sequence>
<dbReference type="Pfam" id="PF10117">
    <property type="entry name" value="McrBC"/>
    <property type="match status" value="1"/>
</dbReference>
<dbReference type="PANTHER" id="PTHR38733">
    <property type="entry name" value="PROTEIN MCRC"/>
    <property type="match status" value="1"/>
</dbReference>
<dbReference type="InterPro" id="IPR019292">
    <property type="entry name" value="McrC"/>
</dbReference>
<comment type="caution">
    <text evidence="1">The sequence shown here is derived from an EMBL/GenBank/DDBJ whole genome shotgun (WGS) entry which is preliminary data.</text>
</comment>
<dbReference type="RefSeq" id="WP_347954026.1">
    <property type="nucleotide sequence ID" value="NZ_JBCNVR010000002.1"/>
</dbReference>